<protein>
    <submittedName>
        <fullName evidence="1">Uncharacterized protein</fullName>
    </submittedName>
</protein>
<dbReference type="EMBL" id="BARS01022286">
    <property type="protein sequence ID" value="GAG12895.1"/>
    <property type="molecule type" value="Genomic_DNA"/>
</dbReference>
<dbReference type="AlphaFoldDB" id="X0V466"/>
<sequence length="118" mass="12710">MNVKRKLFGIFICVLMLATIPLAAGMTVDESNDPETTGVGGTIVRGFVFNYRPSGFGHKFFAVRIHYVEITVASRTAGVVIMKQCTVGRETNSGFNWCGPAGLVGYMFGSVFSGGIDF</sequence>
<evidence type="ECO:0000313" key="1">
    <source>
        <dbReference type="EMBL" id="GAG12895.1"/>
    </source>
</evidence>
<name>X0V466_9ZZZZ</name>
<comment type="caution">
    <text evidence="1">The sequence shown here is derived from an EMBL/GenBank/DDBJ whole genome shotgun (WGS) entry which is preliminary data.</text>
</comment>
<accession>X0V466</accession>
<proteinExistence type="predicted"/>
<organism evidence="1">
    <name type="scientific">marine sediment metagenome</name>
    <dbReference type="NCBI Taxonomy" id="412755"/>
    <lineage>
        <taxon>unclassified sequences</taxon>
        <taxon>metagenomes</taxon>
        <taxon>ecological metagenomes</taxon>
    </lineage>
</organism>
<reference evidence="1" key="1">
    <citation type="journal article" date="2014" name="Front. Microbiol.">
        <title>High frequency of phylogenetically diverse reductive dehalogenase-homologous genes in deep subseafloor sedimentary metagenomes.</title>
        <authorList>
            <person name="Kawai M."/>
            <person name="Futagami T."/>
            <person name="Toyoda A."/>
            <person name="Takaki Y."/>
            <person name="Nishi S."/>
            <person name="Hori S."/>
            <person name="Arai W."/>
            <person name="Tsubouchi T."/>
            <person name="Morono Y."/>
            <person name="Uchiyama I."/>
            <person name="Ito T."/>
            <person name="Fujiyama A."/>
            <person name="Inagaki F."/>
            <person name="Takami H."/>
        </authorList>
    </citation>
    <scope>NUCLEOTIDE SEQUENCE</scope>
    <source>
        <strain evidence="1">Expedition CK06-06</strain>
    </source>
</reference>
<gene>
    <name evidence="1" type="ORF">S01H1_35657</name>
</gene>